<dbReference type="InterPro" id="IPR036390">
    <property type="entry name" value="WH_DNA-bd_sf"/>
</dbReference>
<evidence type="ECO:0000256" key="3">
    <source>
        <dbReference type="ARBA" id="ARBA00023163"/>
    </source>
</evidence>
<evidence type="ECO:0000259" key="5">
    <source>
        <dbReference type="PROSITE" id="PS50949"/>
    </source>
</evidence>
<proteinExistence type="predicted"/>
<reference evidence="6" key="1">
    <citation type="journal article" date="2014" name="Int. J. Syst. Evol. Microbiol.">
        <title>Complete genome sequence of Corynebacterium casei LMG S-19264T (=DSM 44701T), isolated from a smear-ripened cheese.</title>
        <authorList>
            <consortium name="US DOE Joint Genome Institute (JGI-PGF)"/>
            <person name="Walter F."/>
            <person name="Albersmeier A."/>
            <person name="Kalinowski J."/>
            <person name="Ruckert C."/>
        </authorList>
    </citation>
    <scope>NUCLEOTIDE SEQUENCE</scope>
    <source>
        <strain evidence="6">CGMCC 1.15290</strain>
    </source>
</reference>
<evidence type="ECO:0000256" key="1">
    <source>
        <dbReference type="ARBA" id="ARBA00023015"/>
    </source>
</evidence>
<dbReference type="EMBL" id="BMIB01000001">
    <property type="protein sequence ID" value="GGH56988.1"/>
    <property type="molecule type" value="Genomic_DNA"/>
</dbReference>
<dbReference type="Gene3D" id="1.10.10.10">
    <property type="entry name" value="Winged helix-like DNA-binding domain superfamily/Winged helix DNA-binding domain"/>
    <property type="match status" value="1"/>
</dbReference>
<dbReference type="SUPFAM" id="SSF48008">
    <property type="entry name" value="GntR ligand-binding domain-like"/>
    <property type="match status" value="1"/>
</dbReference>
<keyword evidence="7" id="KW-1185">Reference proteome</keyword>
<keyword evidence="4" id="KW-0175">Coiled coil</keyword>
<dbReference type="SUPFAM" id="SSF46785">
    <property type="entry name" value="Winged helix' DNA-binding domain"/>
    <property type="match status" value="1"/>
</dbReference>
<organism evidence="6 7">
    <name type="scientific">Filimonas zeae</name>
    <dbReference type="NCBI Taxonomy" id="1737353"/>
    <lineage>
        <taxon>Bacteria</taxon>
        <taxon>Pseudomonadati</taxon>
        <taxon>Bacteroidota</taxon>
        <taxon>Chitinophagia</taxon>
        <taxon>Chitinophagales</taxon>
        <taxon>Chitinophagaceae</taxon>
        <taxon>Filimonas</taxon>
    </lineage>
</organism>
<keyword evidence="2" id="KW-0238">DNA-binding</keyword>
<keyword evidence="1" id="KW-0805">Transcription regulation</keyword>
<protein>
    <recommendedName>
        <fullName evidence="5">HTH gntR-type domain-containing protein</fullName>
    </recommendedName>
</protein>
<dbReference type="SMART" id="SM00895">
    <property type="entry name" value="FCD"/>
    <property type="match status" value="1"/>
</dbReference>
<dbReference type="GO" id="GO:0003677">
    <property type="term" value="F:DNA binding"/>
    <property type="evidence" value="ECO:0007669"/>
    <property type="project" value="UniProtKB-KW"/>
</dbReference>
<evidence type="ECO:0000313" key="7">
    <source>
        <dbReference type="Proteomes" id="UP000627292"/>
    </source>
</evidence>
<dbReference type="PROSITE" id="PS50949">
    <property type="entry name" value="HTH_GNTR"/>
    <property type="match status" value="1"/>
</dbReference>
<feature type="domain" description="HTH gntR-type" evidence="5">
    <location>
        <begin position="10"/>
        <end position="78"/>
    </location>
</feature>
<dbReference type="PANTHER" id="PTHR43537:SF47">
    <property type="entry name" value="REGULATORY PROTEIN GNTR HTH"/>
    <property type="match status" value="1"/>
</dbReference>
<sequence length="223" mass="24819">MIMQTTFTKKSLAEEVATMIQQQISTGHYQVGDKLPVEAELMQEFGVGRSSVREAIKQLANSGLLRVQQGLGTFVEDNSGIKEPLVQRLKRSNVKEIDEVRQLLEMKIAENAALKRTAKDIKKMKQLLELRNTEAEAGNAAESIEADIHFHIAIAEASGNEVLADLYKSFAGTLKKHFLKQYTDASGFRETAVLHQHLLNSIIDKNPKQAWHFAALINGHITG</sequence>
<accession>A0A917MQ02</accession>
<evidence type="ECO:0000256" key="2">
    <source>
        <dbReference type="ARBA" id="ARBA00023125"/>
    </source>
</evidence>
<dbReference type="AlphaFoldDB" id="A0A917MQ02"/>
<dbReference type="Proteomes" id="UP000627292">
    <property type="component" value="Unassembled WGS sequence"/>
</dbReference>
<comment type="caution">
    <text evidence="6">The sequence shown here is derived from an EMBL/GenBank/DDBJ whole genome shotgun (WGS) entry which is preliminary data.</text>
</comment>
<dbReference type="Pfam" id="PF07729">
    <property type="entry name" value="FCD"/>
    <property type="match status" value="1"/>
</dbReference>
<feature type="coiled-coil region" evidence="4">
    <location>
        <begin position="97"/>
        <end position="131"/>
    </location>
</feature>
<evidence type="ECO:0000313" key="6">
    <source>
        <dbReference type="EMBL" id="GGH56988.1"/>
    </source>
</evidence>
<dbReference type="SMART" id="SM00345">
    <property type="entry name" value="HTH_GNTR"/>
    <property type="match status" value="1"/>
</dbReference>
<dbReference type="InterPro" id="IPR011711">
    <property type="entry name" value="GntR_C"/>
</dbReference>
<dbReference type="InterPro" id="IPR000524">
    <property type="entry name" value="Tscrpt_reg_HTH_GntR"/>
</dbReference>
<evidence type="ECO:0000256" key="4">
    <source>
        <dbReference type="SAM" id="Coils"/>
    </source>
</evidence>
<dbReference type="CDD" id="cd07377">
    <property type="entry name" value="WHTH_GntR"/>
    <property type="match status" value="1"/>
</dbReference>
<dbReference type="Pfam" id="PF00392">
    <property type="entry name" value="GntR"/>
    <property type="match status" value="1"/>
</dbReference>
<dbReference type="GO" id="GO:0003700">
    <property type="term" value="F:DNA-binding transcription factor activity"/>
    <property type="evidence" value="ECO:0007669"/>
    <property type="project" value="InterPro"/>
</dbReference>
<keyword evidence="3" id="KW-0804">Transcription</keyword>
<dbReference type="InterPro" id="IPR036388">
    <property type="entry name" value="WH-like_DNA-bd_sf"/>
</dbReference>
<name>A0A917MQ02_9BACT</name>
<dbReference type="PANTHER" id="PTHR43537">
    <property type="entry name" value="TRANSCRIPTIONAL REGULATOR, GNTR FAMILY"/>
    <property type="match status" value="1"/>
</dbReference>
<dbReference type="Gene3D" id="1.20.120.530">
    <property type="entry name" value="GntR ligand-binding domain-like"/>
    <property type="match status" value="1"/>
</dbReference>
<dbReference type="PRINTS" id="PR00035">
    <property type="entry name" value="HTHGNTR"/>
</dbReference>
<gene>
    <name evidence="6" type="ORF">GCM10011379_01180</name>
</gene>
<reference evidence="6" key="2">
    <citation type="submission" date="2020-09" db="EMBL/GenBank/DDBJ databases">
        <authorList>
            <person name="Sun Q."/>
            <person name="Zhou Y."/>
        </authorList>
    </citation>
    <scope>NUCLEOTIDE SEQUENCE</scope>
    <source>
        <strain evidence="6">CGMCC 1.15290</strain>
    </source>
</reference>
<dbReference type="InterPro" id="IPR008920">
    <property type="entry name" value="TF_FadR/GntR_C"/>
</dbReference>